<name>A0AA35V4Q7_9PROT</name>
<dbReference type="PANTHER" id="PTHR10264">
    <property type="entry name" value="BAND 7 PROTEIN-RELATED"/>
    <property type="match status" value="1"/>
</dbReference>
<dbReference type="GO" id="GO:0098552">
    <property type="term" value="C:side of membrane"/>
    <property type="evidence" value="ECO:0007669"/>
    <property type="project" value="UniProtKB-ARBA"/>
</dbReference>
<dbReference type="Proteomes" id="UP001176960">
    <property type="component" value="Unassembled WGS sequence"/>
</dbReference>
<dbReference type="SUPFAM" id="SSF117892">
    <property type="entry name" value="Band 7/SPFH domain"/>
    <property type="match status" value="1"/>
</dbReference>
<evidence type="ECO:0000256" key="1">
    <source>
        <dbReference type="ARBA" id="ARBA00004167"/>
    </source>
</evidence>
<protein>
    <submittedName>
        <fullName evidence="5">Slipin family protein</fullName>
    </submittedName>
</protein>
<accession>A0AA35V4Q7</accession>
<dbReference type="InterPro" id="IPR043202">
    <property type="entry name" value="Band-7_stomatin-like"/>
</dbReference>
<evidence type="ECO:0000259" key="4">
    <source>
        <dbReference type="SMART" id="SM00244"/>
    </source>
</evidence>
<dbReference type="Pfam" id="PF01145">
    <property type="entry name" value="Band_7"/>
    <property type="match status" value="1"/>
</dbReference>
<dbReference type="InterPro" id="IPR036013">
    <property type="entry name" value="Band_7/SPFH_dom_sf"/>
</dbReference>
<keyword evidence="3" id="KW-0812">Transmembrane</keyword>
<keyword evidence="3" id="KW-1133">Transmembrane helix</keyword>
<keyword evidence="6" id="KW-1185">Reference proteome</keyword>
<dbReference type="SMART" id="SM00244">
    <property type="entry name" value="PHB"/>
    <property type="match status" value="1"/>
</dbReference>
<evidence type="ECO:0000313" key="5">
    <source>
        <dbReference type="EMBL" id="CAI9119814.1"/>
    </source>
</evidence>
<dbReference type="Gene3D" id="6.10.250.2090">
    <property type="match status" value="1"/>
</dbReference>
<proteinExistence type="inferred from homology"/>
<dbReference type="PANTHER" id="PTHR10264:SF19">
    <property type="entry name" value="AT06885P-RELATED"/>
    <property type="match status" value="1"/>
</dbReference>
<dbReference type="InterPro" id="IPR001972">
    <property type="entry name" value="Stomatin_HflK_fam"/>
</dbReference>
<dbReference type="PRINTS" id="PR00721">
    <property type="entry name" value="STOMATIN"/>
</dbReference>
<reference evidence="5" key="1">
    <citation type="submission" date="2023-03" db="EMBL/GenBank/DDBJ databases">
        <authorList>
            <person name="Cleenwerck I."/>
        </authorList>
    </citation>
    <scope>NUCLEOTIDE SEQUENCE</scope>
    <source>
        <strain evidence="5">LMG 32879</strain>
    </source>
</reference>
<dbReference type="FunFam" id="3.30.479.30:FF:000004">
    <property type="entry name" value="Putative membrane protease family, stomatin"/>
    <property type="match status" value="1"/>
</dbReference>
<dbReference type="EMBL" id="CATKSH010000003">
    <property type="protein sequence ID" value="CAI9119814.1"/>
    <property type="molecule type" value="Genomic_DNA"/>
</dbReference>
<comment type="similarity">
    <text evidence="2">Belongs to the band 7/mec-2 family.</text>
</comment>
<comment type="subcellular location">
    <subcellularLocation>
        <location evidence="1">Membrane</location>
        <topology evidence="1">Single-pass membrane protein</topology>
    </subcellularLocation>
</comment>
<comment type="caution">
    <text evidence="5">The sequence shown here is derived from an EMBL/GenBank/DDBJ whole genome shotgun (WGS) entry which is preliminary data.</text>
</comment>
<evidence type="ECO:0000256" key="2">
    <source>
        <dbReference type="ARBA" id="ARBA00008164"/>
    </source>
</evidence>
<feature type="domain" description="Band 7" evidence="4">
    <location>
        <begin position="64"/>
        <end position="222"/>
    </location>
</feature>
<dbReference type="GO" id="GO:0005886">
    <property type="term" value="C:plasma membrane"/>
    <property type="evidence" value="ECO:0007669"/>
    <property type="project" value="InterPro"/>
</dbReference>
<evidence type="ECO:0000313" key="6">
    <source>
        <dbReference type="Proteomes" id="UP001176960"/>
    </source>
</evidence>
<dbReference type="Gene3D" id="3.30.479.30">
    <property type="entry name" value="Band 7 domain"/>
    <property type="match status" value="1"/>
</dbReference>
<evidence type="ECO:0000256" key="3">
    <source>
        <dbReference type="SAM" id="Phobius"/>
    </source>
</evidence>
<feature type="transmembrane region" description="Helical" evidence="3">
    <location>
        <begin position="22"/>
        <end position="43"/>
    </location>
</feature>
<sequence length="314" mass="33737">MGSFPPIFPTASGMDATRASRLFNSISAPLAGLCVLVGLGVAALFPPGIVFVIAGGVLAVIVLLTVRLCSAWERAIVLRAGRIRGLSGPGLFLTVPFLDQISSIVDQRIRTVPVSTRQTLTRDTTPVDVDAVIFWMVHDPLRAVTELDDFASSVSMVALTTLREVVSSSDLSVLLEDRRRIDDELREQIARKTAEWGVTVQGVEIRDVQLPESLQDAMSRQAQAEREKAARVTLASAERAVALELAEAAKSYAANPIALQILQINRIFEMNKDRGTTILMPTTMADSMSGMATAVSTAMAAAAPLPEVRQPDGK</sequence>
<dbReference type="InterPro" id="IPR001107">
    <property type="entry name" value="Band_7"/>
</dbReference>
<dbReference type="RefSeq" id="WP_289840939.1">
    <property type="nucleotide sequence ID" value="NZ_CATKSH010000003.1"/>
</dbReference>
<feature type="transmembrane region" description="Helical" evidence="3">
    <location>
        <begin position="49"/>
        <end position="69"/>
    </location>
</feature>
<dbReference type="CDD" id="cd13775">
    <property type="entry name" value="SPFH_eoslipins_u3"/>
    <property type="match status" value="1"/>
</dbReference>
<keyword evidence="3" id="KW-0472">Membrane</keyword>
<organism evidence="5 6">
    <name type="scientific">Brytella acorum</name>
    <dbReference type="NCBI Taxonomy" id="2959299"/>
    <lineage>
        <taxon>Bacteria</taxon>
        <taxon>Pseudomonadati</taxon>
        <taxon>Pseudomonadota</taxon>
        <taxon>Alphaproteobacteria</taxon>
        <taxon>Acetobacterales</taxon>
        <taxon>Acetobacteraceae</taxon>
        <taxon>Brytella</taxon>
    </lineage>
</organism>
<gene>
    <name evidence="5" type="ORF">LMG32879_000639</name>
</gene>
<dbReference type="AlphaFoldDB" id="A0AA35V4Q7"/>